<name>A0A0N5BE85_STREA</name>
<accession>A0A0N5BE85</accession>
<sequence>MSEKILLPDLAGHTLKLFQSFNTKLKSKENYQLWLDDIGAILGAHGTSLDKLQEGNLDTSQSTSFWNVLRLSLSEQLKLEFQTSRTPKTLITAIKNKFAKNPLIEVAYLERQLRLLESDNFTSFENYISALNDTSSKLDMLG</sequence>
<keyword evidence="1" id="KW-1185">Reference proteome</keyword>
<dbReference type="WBParaSite" id="SPAL_0000430900.1">
    <property type="protein sequence ID" value="SPAL_0000430900.1"/>
    <property type="gene ID" value="SPAL_0000430900"/>
</dbReference>
<proteinExistence type="predicted"/>
<dbReference type="AlphaFoldDB" id="A0A0N5BE85"/>
<dbReference type="Proteomes" id="UP000046392">
    <property type="component" value="Unplaced"/>
</dbReference>
<evidence type="ECO:0000313" key="2">
    <source>
        <dbReference type="WBParaSite" id="SPAL_0000430900.1"/>
    </source>
</evidence>
<organism evidence="1 2">
    <name type="scientific">Strongyloides papillosus</name>
    <name type="common">Intestinal threadworm</name>
    <dbReference type="NCBI Taxonomy" id="174720"/>
    <lineage>
        <taxon>Eukaryota</taxon>
        <taxon>Metazoa</taxon>
        <taxon>Ecdysozoa</taxon>
        <taxon>Nematoda</taxon>
        <taxon>Chromadorea</taxon>
        <taxon>Rhabditida</taxon>
        <taxon>Tylenchina</taxon>
        <taxon>Panagrolaimomorpha</taxon>
        <taxon>Strongyloidoidea</taxon>
        <taxon>Strongyloididae</taxon>
        <taxon>Strongyloides</taxon>
    </lineage>
</organism>
<reference evidence="2" key="1">
    <citation type="submission" date="2017-02" db="UniProtKB">
        <authorList>
            <consortium name="WormBaseParasite"/>
        </authorList>
    </citation>
    <scope>IDENTIFICATION</scope>
</reference>
<protein>
    <submittedName>
        <fullName evidence="2">Fmp27_GFWDK domain-containing protein</fullName>
    </submittedName>
</protein>
<evidence type="ECO:0000313" key="1">
    <source>
        <dbReference type="Proteomes" id="UP000046392"/>
    </source>
</evidence>